<comment type="caution">
    <text evidence="2">The sequence shown here is derived from an EMBL/GenBank/DDBJ whole genome shotgun (WGS) entry which is preliminary data.</text>
</comment>
<dbReference type="EMBL" id="MU003793">
    <property type="protein sequence ID" value="KAF2721109.1"/>
    <property type="molecule type" value="Genomic_DNA"/>
</dbReference>
<evidence type="ECO:0000313" key="2">
    <source>
        <dbReference type="EMBL" id="KAF2721109.1"/>
    </source>
</evidence>
<dbReference type="OrthoDB" id="539213at2759"/>
<accession>A0A9P4UNV7</accession>
<gene>
    <name evidence="2" type="ORF">K431DRAFT_76534</name>
</gene>
<organism evidence="2 3">
    <name type="scientific">Polychaeton citri CBS 116435</name>
    <dbReference type="NCBI Taxonomy" id="1314669"/>
    <lineage>
        <taxon>Eukaryota</taxon>
        <taxon>Fungi</taxon>
        <taxon>Dikarya</taxon>
        <taxon>Ascomycota</taxon>
        <taxon>Pezizomycotina</taxon>
        <taxon>Dothideomycetes</taxon>
        <taxon>Dothideomycetidae</taxon>
        <taxon>Capnodiales</taxon>
        <taxon>Capnodiaceae</taxon>
        <taxon>Polychaeton</taxon>
    </lineage>
</organism>
<dbReference type="AlphaFoldDB" id="A0A9P4UNV7"/>
<evidence type="ECO:0000313" key="3">
    <source>
        <dbReference type="Proteomes" id="UP000799441"/>
    </source>
</evidence>
<evidence type="ECO:0000256" key="1">
    <source>
        <dbReference type="SAM" id="Phobius"/>
    </source>
</evidence>
<dbReference type="Proteomes" id="UP000799441">
    <property type="component" value="Unassembled WGS sequence"/>
</dbReference>
<keyword evidence="3" id="KW-1185">Reference proteome</keyword>
<keyword evidence="1" id="KW-0812">Transmembrane</keyword>
<protein>
    <submittedName>
        <fullName evidence="2">Uncharacterized protein</fullName>
    </submittedName>
</protein>
<reference evidence="2" key="1">
    <citation type="journal article" date="2020" name="Stud. Mycol.">
        <title>101 Dothideomycetes genomes: a test case for predicting lifestyles and emergence of pathogens.</title>
        <authorList>
            <person name="Haridas S."/>
            <person name="Albert R."/>
            <person name="Binder M."/>
            <person name="Bloem J."/>
            <person name="Labutti K."/>
            <person name="Salamov A."/>
            <person name="Andreopoulos B."/>
            <person name="Baker S."/>
            <person name="Barry K."/>
            <person name="Bills G."/>
            <person name="Bluhm B."/>
            <person name="Cannon C."/>
            <person name="Castanera R."/>
            <person name="Culley D."/>
            <person name="Daum C."/>
            <person name="Ezra D."/>
            <person name="Gonzalez J."/>
            <person name="Henrissat B."/>
            <person name="Kuo A."/>
            <person name="Liang C."/>
            <person name="Lipzen A."/>
            <person name="Lutzoni F."/>
            <person name="Magnuson J."/>
            <person name="Mondo S."/>
            <person name="Nolan M."/>
            <person name="Ohm R."/>
            <person name="Pangilinan J."/>
            <person name="Park H.-J."/>
            <person name="Ramirez L."/>
            <person name="Alfaro M."/>
            <person name="Sun H."/>
            <person name="Tritt A."/>
            <person name="Yoshinaga Y."/>
            <person name="Zwiers L.-H."/>
            <person name="Turgeon B."/>
            <person name="Goodwin S."/>
            <person name="Spatafora J."/>
            <person name="Crous P."/>
            <person name="Grigoriev I."/>
        </authorList>
    </citation>
    <scope>NUCLEOTIDE SEQUENCE</scope>
    <source>
        <strain evidence="2">CBS 116435</strain>
    </source>
</reference>
<keyword evidence="1" id="KW-1133">Transmembrane helix</keyword>
<feature type="transmembrane region" description="Helical" evidence="1">
    <location>
        <begin position="6"/>
        <end position="27"/>
    </location>
</feature>
<sequence length="152" mass="16596">MDPSGIVQTVDAAFGCASVAYNLYIFLRRAQNADKTAAEGAEKIKQAHDVLNHIGKILEDRRDEMLDADEDTYGAVLRTIDETIGASNRIFNRIKSKLGVLDESQAGPSIVARIRVAYNHNALGRLNGDLEAIVNILQTSLTVLLLFILGQT</sequence>
<name>A0A9P4UNV7_9PEZI</name>
<proteinExistence type="predicted"/>
<keyword evidence="1" id="KW-0472">Membrane</keyword>